<dbReference type="RefSeq" id="WP_106226518.1">
    <property type="nucleotide sequence ID" value="NZ_PVTV01000011.1"/>
</dbReference>
<dbReference type="InterPro" id="IPR036866">
    <property type="entry name" value="RibonucZ/Hydroxyglut_hydro"/>
</dbReference>
<proteinExistence type="predicted"/>
<dbReference type="InterPro" id="IPR052159">
    <property type="entry name" value="Competence_DNA_uptake"/>
</dbReference>
<dbReference type="SUPFAM" id="SSF56281">
    <property type="entry name" value="Metallo-hydrolase/oxidoreductase"/>
    <property type="match status" value="1"/>
</dbReference>
<reference evidence="1 2" key="1">
    <citation type="submission" date="2018-03" db="EMBL/GenBank/DDBJ databases">
        <title>Genomic Encyclopedia of Type Strains, Phase III (KMG-III): the genomes of soil and plant-associated and newly described type strains.</title>
        <authorList>
            <person name="Whitman W."/>
        </authorList>
    </citation>
    <scope>NUCLEOTIDE SEQUENCE [LARGE SCALE GENOMIC DNA]</scope>
    <source>
        <strain evidence="1 2">MWH-P2sevCIIIb</strain>
    </source>
</reference>
<comment type="caution">
    <text evidence="1">The sequence shown here is derived from an EMBL/GenBank/DDBJ whole genome shotgun (WGS) entry which is preliminary data.</text>
</comment>
<accession>A0A2T0XJQ4</accession>
<evidence type="ECO:0000313" key="1">
    <source>
        <dbReference type="EMBL" id="PRY99189.1"/>
    </source>
</evidence>
<keyword evidence="2" id="KW-1185">Reference proteome</keyword>
<dbReference type="Gene3D" id="3.60.15.10">
    <property type="entry name" value="Ribonuclease Z/Hydroxyacylglutathione hydrolase-like"/>
    <property type="match status" value="1"/>
</dbReference>
<protein>
    <submittedName>
        <fullName evidence="1">Competence protein ComEC</fullName>
    </submittedName>
</protein>
<name>A0A2T0XJQ4_9BURK</name>
<organism evidence="1 2">
    <name type="scientific">Jezberella montanilacus</name>
    <dbReference type="NCBI Taxonomy" id="323426"/>
    <lineage>
        <taxon>Bacteria</taxon>
        <taxon>Pseudomonadati</taxon>
        <taxon>Pseudomonadota</taxon>
        <taxon>Betaproteobacteria</taxon>
        <taxon>Burkholderiales</taxon>
        <taxon>Alcaligenaceae</taxon>
        <taxon>Jezberella</taxon>
    </lineage>
</organism>
<dbReference type="EMBL" id="PVTV01000011">
    <property type="protein sequence ID" value="PRY99189.1"/>
    <property type="molecule type" value="Genomic_DNA"/>
</dbReference>
<dbReference type="AlphaFoldDB" id="A0A2T0XJQ4"/>
<dbReference type="OrthoDB" id="1496073at2"/>
<sequence>MTARSVITRFRAYQLGQAGSSFSLFADGRFTLIEARLTDISRPNVDQELKECGKAVIDVLHITGWDQDHCAMADLEEILSGYKPTTVEYPGYPPHSDTAKQCLKIIQSYQTAARNQGRSVTCIAINPDYVKSLKSTEELAYRDVLYHPRYLFDGESNNNSTIKLFRRGCFNVASLGDVEDVNLGAYLRRCKIFKREVDVLLLAHHGADCPTNSKTFLEATQPKIAICSSQHSNQFDHPKPEVRQRLFDLGIPIMTTKTGDVIIRSLAPHSHKFRAVNLIANSTKISSERDFVTRKSHWLSMNADTLRNLYRPGFKGLP</sequence>
<dbReference type="PANTHER" id="PTHR30619">
    <property type="entry name" value="DNA INTERNALIZATION/COMPETENCE PROTEIN COMEC/REC2"/>
    <property type="match status" value="1"/>
</dbReference>
<dbReference type="PANTHER" id="PTHR30619:SF1">
    <property type="entry name" value="RECOMBINATION PROTEIN 2"/>
    <property type="match status" value="1"/>
</dbReference>
<dbReference type="Proteomes" id="UP000238308">
    <property type="component" value="Unassembled WGS sequence"/>
</dbReference>
<evidence type="ECO:0000313" key="2">
    <source>
        <dbReference type="Proteomes" id="UP000238308"/>
    </source>
</evidence>
<gene>
    <name evidence="1" type="ORF">BCM14_0631</name>
</gene>